<feature type="signal peptide" evidence="3">
    <location>
        <begin position="1"/>
        <end position="19"/>
    </location>
</feature>
<name>A0A1V9Y544_ACHHY</name>
<dbReference type="InterPro" id="IPR004012">
    <property type="entry name" value="Run_dom"/>
</dbReference>
<dbReference type="Gene3D" id="1.20.58.900">
    <property type="match status" value="1"/>
</dbReference>
<reference evidence="5 6" key="1">
    <citation type="journal article" date="2014" name="Genome Biol. Evol.">
        <title>The secreted proteins of Achlya hypogyna and Thraustotheca clavata identify the ancestral oomycete secretome and reveal gene acquisitions by horizontal gene transfer.</title>
        <authorList>
            <person name="Misner I."/>
            <person name="Blouin N."/>
            <person name="Leonard G."/>
            <person name="Richards T.A."/>
            <person name="Lane C.E."/>
        </authorList>
    </citation>
    <scope>NUCLEOTIDE SEQUENCE [LARGE SCALE GENOMIC DNA]</scope>
    <source>
        <strain evidence="5 6">ATCC 48635</strain>
    </source>
</reference>
<organism evidence="5 6">
    <name type="scientific">Achlya hypogyna</name>
    <name type="common">Oomycete</name>
    <name type="synonym">Protoachlya hypogyna</name>
    <dbReference type="NCBI Taxonomy" id="1202772"/>
    <lineage>
        <taxon>Eukaryota</taxon>
        <taxon>Sar</taxon>
        <taxon>Stramenopiles</taxon>
        <taxon>Oomycota</taxon>
        <taxon>Saprolegniomycetes</taxon>
        <taxon>Saprolegniales</taxon>
        <taxon>Achlyaceae</taxon>
        <taxon>Achlya</taxon>
    </lineage>
</organism>
<dbReference type="OrthoDB" id="5582218at2759"/>
<dbReference type="AlphaFoldDB" id="A0A1V9Y544"/>
<dbReference type="Proteomes" id="UP000243579">
    <property type="component" value="Unassembled WGS sequence"/>
</dbReference>
<feature type="transmembrane region" description="Helical" evidence="2">
    <location>
        <begin position="31"/>
        <end position="56"/>
    </location>
</feature>
<comment type="similarity">
    <text evidence="1">Belongs to the sorting nexin family.</text>
</comment>
<feature type="domain" description="RUN" evidence="4">
    <location>
        <begin position="425"/>
        <end position="555"/>
    </location>
</feature>
<gene>
    <name evidence="5" type="ORF">ACHHYP_17141</name>
</gene>
<dbReference type="SMART" id="SM00313">
    <property type="entry name" value="PXA"/>
    <property type="match status" value="1"/>
</dbReference>
<keyword evidence="3" id="KW-0732">Signal</keyword>
<dbReference type="PROSITE" id="PS50826">
    <property type="entry name" value="RUN"/>
    <property type="match status" value="1"/>
</dbReference>
<evidence type="ECO:0000313" key="6">
    <source>
        <dbReference type="Proteomes" id="UP000243579"/>
    </source>
</evidence>
<evidence type="ECO:0000256" key="2">
    <source>
        <dbReference type="SAM" id="Phobius"/>
    </source>
</evidence>
<evidence type="ECO:0000256" key="1">
    <source>
        <dbReference type="ARBA" id="ARBA00010883"/>
    </source>
</evidence>
<evidence type="ECO:0000313" key="5">
    <source>
        <dbReference type="EMBL" id="OQR80836.1"/>
    </source>
</evidence>
<dbReference type="GO" id="GO:0035091">
    <property type="term" value="F:phosphatidylinositol binding"/>
    <property type="evidence" value="ECO:0007669"/>
    <property type="project" value="TreeGrafter"/>
</dbReference>
<dbReference type="PANTHER" id="PTHR22775">
    <property type="entry name" value="SORTING NEXIN"/>
    <property type="match status" value="1"/>
</dbReference>
<accession>A0A1V9Y544</accession>
<dbReference type="Pfam" id="PF02759">
    <property type="entry name" value="RUN"/>
    <property type="match status" value="1"/>
</dbReference>
<proteinExistence type="inferred from homology"/>
<evidence type="ECO:0000256" key="3">
    <source>
        <dbReference type="SAM" id="SignalP"/>
    </source>
</evidence>
<dbReference type="EMBL" id="JNBR01002868">
    <property type="protein sequence ID" value="OQR80836.1"/>
    <property type="molecule type" value="Genomic_DNA"/>
</dbReference>
<evidence type="ECO:0000259" key="4">
    <source>
        <dbReference type="PROSITE" id="PS50826"/>
    </source>
</evidence>
<dbReference type="Pfam" id="PF02194">
    <property type="entry name" value="PXA"/>
    <property type="match status" value="1"/>
</dbReference>
<dbReference type="InterPro" id="IPR037213">
    <property type="entry name" value="Run_dom_sf"/>
</dbReference>
<dbReference type="STRING" id="1202772.A0A1V9Y544"/>
<sequence length="1020" mass="113153">MSCLSLSLLPLSCPRVLLALALCYACRHGVFAVLQLVVACGVFLLLASLQSAYLLLTADPSELSAVAALFHFSKQLSGEHPSLIDAGFRPDTVRKLPPAAYLHTTYGVEGSIAEELGTFVNILVGDFVQSWYKQLTTDDQFLAGVKLVVCDILGHVARRVQKRLDLHGVLVVSTDVLEMVRLHLASFRNDYASLATLHPTEFLEPEALPARQALMTAHLKQSQTLHRGCFDAGYLKHLSMQLLAICRSDVTDMAPPGGICSIGALVGHFMGELLTKCVLEPLVSYSETRFINALVLRCLPLAVSSRLPATPYSASRNPQATSVDKKALAMLWAELDAAGPQDRTVSRPVINQSSSDIPENGKKRSPISSLRKMKARFRREAATKQKGTTIKLLEPSAGQAVVGTLVTAIDAIAALIESSSTAQCSGRSAELHTLMSALENTLLFGLKPSPDAYWSYLAAERPEITFWAPRIQTVLLLPAAQPSEGHFSGRGLQWLMLALEEGELWTYFTALTLTAPLTELFYEPYAILRDRAMVDAVLEALFHLSVPWQTGLGAVIGRPNNDDDGVETVVDEAWETERYLPLQGWTKSSDRRKRFEQLPTSDWIWNGDWHVDGDWQYSKTSRDGFHAKERSLDCVRRRKWHRVRCTLPYVLSLSPEESTGPPEALVHEQPLESFLEALPTEACGSCKRKLVDANERNHCIPVPEAVGDRRVCNACYEVHVISHRLRITLLSVQAKEESSHGEKKIFDITVETPAGVQWTLSKSWSELEGLIGVLETASDVDAGQLRQLSLEKKTADELDDSIVLRFLQQLVQCESLCPNSLVQQFFLAPAIEEQSVSATESPVQHRRAKLEQLLLQKLELQAFQAFDELFELDGMTRLRRHALSMTRTFFRVSLNSACHRAVDAQFTEYTQPRKVANLLFALRAEMIPADGIYFKAKATPTTDELQEQARACRNAVLHACPSVVASLLGDQAARNGSLKMFEFLQHELLVKSLFLSLIDLLIARLFPEVQPTAPRVSLFS</sequence>
<protein>
    <recommendedName>
        <fullName evidence="4">RUN domain-containing protein</fullName>
    </recommendedName>
</protein>
<keyword evidence="2" id="KW-0812">Transmembrane</keyword>
<dbReference type="Pfam" id="PF08628">
    <property type="entry name" value="Nexin_C"/>
    <property type="match status" value="1"/>
</dbReference>
<keyword evidence="2" id="KW-0472">Membrane</keyword>
<keyword evidence="6" id="KW-1185">Reference proteome</keyword>
<feature type="chain" id="PRO_5012528935" description="RUN domain-containing protein" evidence="3">
    <location>
        <begin position="20"/>
        <end position="1020"/>
    </location>
</feature>
<dbReference type="SUPFAM" id="SSF140741">
    <property type="entry name" value="RUN domain-like"/>
    <property type="match status" value="1"/>
</dbReference>
<dbReference type="PANTHER" id="PTHR22775:SF3">
    <property type="entry name" value="SORTING NEXIN-13"/>
    <property type="match status" value="1"/>
</dbReference>
<comment type="caution">
    <text evidence="5">The sequence shown here is derived from an EMBL/GenBank/DDBJ whole genome shotgun (WGS) entry which is preliminary data.</text>
</comment>
<dbReference type="InterPro" id="IPR003114">
    <property type="entry name" value="Phox_assoc"/>
</dbReference>
<keyword evidence="2" id="KW-1133">Transmembrane helix</keyword>
<dbReference type="InterPro" id="IPR013937">
    <property type="entry name" value="Sorting_nexin_C"/>
</dbReference>